<dbReference type="InterPro" id="IPR046348">
    <property type="entry name" value="SIS_dom_sf"/>
</dbReference>
<dbReference type="Pfam" id="PF01380">
    <property type="entry name" value="SIS"/>
    <property type="match status" value="2"/>
</dbReference>
<evidence type="ECO:0000256" key="3">
    <source>
        <dbReference type="ARBA" id="ARBA00016090"/>
    </source>
</evidence>
<evidence type="ECO:0000313" key="11">
    <source>
        <dbReference type="Proteomes" id="UP000008963"/>
    </source>
</evidence>
<keyword evidence="4 10" id="KW-0032">Aminotransferase</keyword>
<accession>E1X2T1</accession>
<reference evidence="11" key="1">
    <citation type="journal article" date="2013" name="ISME J.">
        <title>A small predatory core genome in the divergent marine Bacteriovorax marinus SJ and the terrestrial Bdellovibrio bacteriovorus.</title>
        <authorList>
            <person name="Crossman L.C."/>
            <person name="Chen H."/>
            <person name="Cerdeno-Tarraga A.M."/>
            <person name="Brooks K."/>
            <person name="Quail M.A."/>
            <person name="Pineiro S.A."/>
            <person name="Hobley L."/>
            <person name="Sockett R.E."/>
            <person name="Bentley S.D."/>
            <person name="Parkhill J."/>
            <person name="Williams H.N."/>
            <person name="Stine O.C."/>
        </authorList>
    </citation>
    <scope>NUCLEOTIDE SEQUENCE [LARGE SCALE GENOMIC DNA]</scope>
    <source>
        <strain evidence="11">ATCC BAA-682 / DSM 15412 / SJ</strain>
    </source>
</reference>
<dbReference type="InterPro" id="IPR005855">
    <property type="entry name" value="GFAT"/>
</dbReference>
<dbReference type="eggNOG" id="COG0449">
    <property type="taxonomic scope" value="Bacteria"/>
</dbReference>
<feature type="domain" description="SIS" evidence="9">
    <location>
        <begin position="292"/>
        <end position="436"/>
    </location>
</feature>
<evidence type="ECO:0000256" key="7">
    <source>
        <dbReference type="ARBA" id="ARBA00022962"/>
    </source>
</evidence>
<keyword evidence="11" id="KW-1185">Reference proteome</keyword>
<dbReference type="GO" id="GO:0006047">
    <property type="term" value="P:UDP-N-acetylglucosamine metabolic process"/>
    <property type="evidence" value="ECO:0007669"/>
    <property type="project" value="TreeGrafter"/>
</dbReference>
<organism evidence="10 11">
    <name type="scientific">Halobacteriovorax marinus (strain ATCC BAA-682 / DSM 15412 / SJ)</name>
    <name type="common">Bacteriovorax marinus</name>
    <dbReference type="NCBI Taxonomy" id="862908"/>
    <lineage>
        <taxon>Bacteria</taxon>
        <taxon>Pseudomonadati</taxon>
        <taxon>Bdellovibrionota</taxon>
        <taxon>Bacteriovoracia</taxon>
        <taxon>Bacteriovoracales</taxon>
        <taxon>Halobacteriovoraceae</taxon>
        <taxon>Halobacteriovorax</taxon>
    </lineage>
</organism>
<keyword evidence="5" id="KW-0808">Transferase</keyword>
<evidence type="ECO:0000256" key="2">
    <source>
        <dbReference type="ARBA" id="ARBA00012916"/>
    </source>
</evidence>
<feature type="domain" description="Glutamine amidotransferase type-2" evidence="8">
    <location>
        <begin position="13"/>
        <end position="230"/>
    </location>
</feature>
<dbReference type="GO" id="GO:0097367">
    <property type="term" value="F:carbohydrate derivative binding"/>
    <property type="evidence" value="ECO:0007669"/>
    <property type="project" value="InterPro"/>
</dbReference>
<dbReference type="CDD" id="cd05008">
    <property type="entry name" value="SIS_GlmS_GlmD_1"/>
    <property type="match status" value="1"/>
</dbReference>
<dbReference type="EMBL" id="FQ312005">
    <property type="protein sequence ID" value="CBW25126.1"/>
    <property type="molecule type" value="Genomic_DNA"/>
</dbReference>
<gene>
    <name evidence="10" type="primary">glmS</name>
    <name evidence="10" type="ordered locus">BMS_0194</name>
</gene>
<proteinExistence type="predicted"/>
<dbReference type="EC" id="2.6.1.16" evidence="2"/>
<sequence length="618" mass="68568">MNCALRTEGIYMCGIVGHIGPKDSVDIVLEGLRRLEYRGYDSAGVSFIDESNNLQIFKKSGKLDNLKSTLEGKDYTARMCIGHTRWATHGEVNDTNSHPHMKDHISIVHNGIIENAASLRKELAAGGYEFQSDTDSEVFLSLLTRELASGKSFKQAMLDSFSLVEGNSAFVVLNQDVLEIMAIKKGAPLVCGINEIDSEAFVSSDPYALAGMASQLYFPADNVLCHLSAKNKNLINFYDDKGEPTDKYMSKKQDMSVGPTDKGDFEHFMLKEIHEQPELIRSLTQFYFHGEGLESLKKAGSFKPSKFHMTACGTAYYAGLLIRDFLETYNKIPCAPELASEFRYRNPLLIEGESGLFISQSGETADTLAAQELCTESKLKTLSIVNVDGSTLFRNCDNNLLIRAGIEIGVASTKAFTQQVLTGRLLSLALSDELSEESKRVKLTSKFSLLAEKIDHLISRSKEIKDIAESVYNHKGFFYTGRGIYYPVALEGALKLKEIAYVHAEGYAAGELKHGPIAMIDEDMVNVALVGPELFEKTVSNIQEIKARKGVILTIGPKDHEELEELSDYYFGIDFDGLEELSPIYINIVNQLLAYYIAKYKGTDIDKPRNLAKSVTVE</sequence>
<dbReference type="SUPFAM" id="SSF53697">
    <property type="entry name" value="SIS domain"/>
    <property type="match status" value="1"/>
</dbReference>
<dbReference type="HOGENOM" id="CLU_012520_7_1_7"/>
<dbReference type="GO" id="GO:0004360">
    <property type="term" value="F:glutamine-fructose-6-phosphate transaminase (isomerizing) activity"/>
    <property type="evidence" value="ECO:0007669"/>
    <property type="project" value="UniProtKB-EC"/>
</dbReference>
<dbReference type="PROSITE" id="PS51464">
    <property type="entry name" value="SIS"/>
    <property type="match status" value="2"/>
</dbReference>
<dbReference type="KEGG" id="bmx:BMS_0194"/>
<dbReference type="NCBIfam" id="TIGR01135">
    <property type="entry name" value="glmS"/>
    <property type="match status" value="1"/>
</dbReference>
<dbReference type="CDD" id="cd00714">
    <property type="entry name" value="GFAT"/>
    <property type="match status" value="1"/>
</dbReference>
<evidence type="ECO:0000259" key="8">
    <source>
        <dbReference type="PROSITE" id="PS51278"/>
    </source>
</evidence>
<dbReference type="GO" id="GO:0006487">
    <property type="term" value="P:protein N-linked glycosylation"/>
    <property type="evidence" value="ECO:0007669"/>
    <property type="project" value="TreeGrafter"/>
</dbReference>
<dbReference type="PANTHER" id="PTHR10937">
    <property type="entry name" value="GLUCOSAMINE--FRUCTOSE-6-PHOSPHATE AMINOTRANSFERASE, ISOMERIZING"/>
    <property type="match status" value="1"/>
</dbReference>
<evidence type="ECO:0000256" key="1">
    <source>
        <dbReference type="ARBA" id="ARBA00001031"/>
    </source>
</evidence>
<dbReference type="PROSITE" id="PS51278">
    <property type="entry name" value="GATASE_TYPE_2"/>
    <property type="match status" value="1"/>
</dbReference>
<protein>
    <recommendedName>
        <fullName evidence="3">Glutamine--fructose-6-phosphate aminotransferase [isomerizing]</fullName>
        <ecNumber evidence="2">2.6.1.16</ecNumber>
    </recommendedName>
</protein>
<dbReference type="Gene3D" id="3.40.50.10490">
    <property type="entry name" value="Glucose-6-phosphate isomerase like protein, domain 1"/>
    <property type="match status" value="2"/>
</dbReference>
<feature type="domain" description="SIS" evidence="9">
    <location>
        <begin position="467"/>
        <end position="608"/>
    </location>
</feature>
<dbReference type="Pfam" id="PF13522">
    <property type="entry name" value="GATase_6"/>
    <property type="match status" value="1"/>
</dbReference>
<dbReference type="Gene3D" id="3.60.20.10">
    <property type="entry name" value="Glutamine Phosphoribosylpyrophosphate, subunit 1, domain 1"/>
    <property type="match status" value="1"/>
</dbReference>
<dbReference type="PANTHER" id="PTHR10937:SF0">
    <property type="entry name" value="GLUTAMINE--FRUCTOSE-6-PHOSPHATE TRANSAMINASE (ISOMERIZING)"/>
    <property type="match status" value="1"/>
</dbReference>
<dbReference type="GO" id="GO:0006002">
    <property type="term" value="P:fructose 6-phosphate metabolic process"/>
    <property type="evidence" value="ECO:0007669"/>
    <property type="project" value="TreeGrafter"/>
</dbReference>
<dbReference type="InterPro" id="IPR047084">
    <property type="entry name" value="GFAT_N"/>
</dbReference>
<dbReference type="NCBIfam" id="NF001484">
    <property type="entry name" value="PRK00331.1"/>
    <property type="match status" value="1"/>
</dbReference>
<dbReference type="CDD" id="cd05009">
    <property type="entry name" value="SIS_GlmS_GlmD_2"/>
    <property type="match status" value="1"/>
</dbReference>
<evidence type="ECO:0000256" key="5">
    <source>
        <dbReference type="ARBA" id="ARBA00022679"/>
    </source>
</evidence>
<evidence type="ECO:0000259" key="9">
    <source>
        <dbReference type="PROSITE" id="PS51464"/>
    </source>
</evidence>
<dbReference type="InterPro" id="IPR001347">
    <property type="entry name" value="SIS_dom"/>
</dbReference>
<name>E1X2T1_HALMS</name>
<dbReference type="InterPro" id="IPR035490">
    <property type="entry name" value="GlmS/FrlB_SIS"/>
</dbReference>
<dbReference type="InterPro" id="IPR017932">
    <property type="entry name" value="GATase_2_dom"/>
</dbReference>
<evidence type="ECO:0000256" key="6">
    <source>
        <dbReference type="ARBA" id="ARBA00022737"/>
    </source>
</evidence>
<dbReference type="STRING" id="862908.BMS_0194"/>
<dbReference type="PATRIC" id="fig|862908.3.peg.186"/>
<dbReference type="SUPFAM" id="SSF56235">
    <property type="entry name" value="N-terminal nucleophile aminohydrolases (Ntn hydrolases)"/>
    <property type="match status" value="1"/>
</dbReference>
<dbReference type="InterPro" id="IPR035466">
    <property type="entry name" value="GlmS/AgaS_SIS"/>
</dbReference>
<comment type="catalytic activity">
    <reaction evidence="1">
        <text>D-fructose 6-phosphate + L-glutamine = D-glucosamine 6-phosphate + L-glutamate</text>
        <dbReference type="Rhea" id="RHEA:13237"/>
        <dbReference type="ChEBI" id="CHEBI:29985"/>
        <dbReference type="ChEBI" id="CHEBI:58359"/>
        <dbReference type="ChEBI" id="CHEBI:58725"/>
        <dbReference type="ChEBI" id="CHEBI:61527"/>
        <dbReference type="EC" id="2.6.1.16"/>
    </reaction>
</comment>
<dbReference type="FunFam" id="3.40.50.10490:FF:000001">
    <property type="entry name" value="Glutamine--fructose-6-phosphate aminotransferase [isomerizing]"/>
    <property type="match status" value="1"/>
</dbReference>
<dbReference type="InterPro" id="IPR029055">
    <property type="entry name" value="Ntn_hydrolases_N"/>
</dbReference>
<keyword evidence="6" id="KW-0677">Repeat</keyword>
<dbReference type="AlphaFoldDB" id="E1X2T1"/>
<keyword evidence="7" id="KW-0315">Glutamine amidotransferase</keyword>
<dbReference type="Proteomes" id="UP000008963">
    <property type="component" value="Chromosome"/>
</dbReference>
<evidence type="ECO:0000256" key="4">
    <source>
        <dbReference type="ARBA" id="ARBA00022576"/>
    </source>
</evidence>
<evidence type="ECO:0000313" key="10">
    <source>
        <dbReference type="EMBL" id="CBW25126.1"/>
    </source>
</evidence>